<keyword evidence="5" id="KW-0902">Two-component regulatory system</keyword>
<feature type="coiled-coil region" evidence="6">
    <location>
        <begin position="118"/>
        <end position="176"/>
    </location>
</feature>
<dbReference type="EC" id="2.7.13.3" evidence="2"/>
<dbReference type="Proteomes" id="UP000306888">
    <property type="component" value="Unassembled WGS sequence"/>
</dbReference>
<protein>
    <recommendedName>
        <fullName evidence="2">histidine kinase</fullName>
        <ecNumber evidence="2">2.7.13.3</ecNumber>
    </recommendedName>
</protein>
<accession>A0A4S2DQS5</accession>
<dbReference type="OrthoDB" id="9781904at2"/>
<evidence type="ECO:0000256" key="5">
    <source>
        <dbReference type="ARBA" id="ARBA00023012"/>
    </source>
</evidence>
<keyword evidence="9" id="KW-1185">Reference proteome</keyword>
<dbReference type="GO" id="GO:0000155">
    <property type="term" value="F:phosphorelay sensor kinase activity"/>
    <property type="evidence" value="ECO:0007669"/>
    <property type="project" value="InterPro"/>
</dbReference>
<dbReference type="InterPro" id="IPR036890">
    <property type="entry name" value="HATPase_C_sf"/>
</dbReference>
<dbReference type="InterPro" id="IPR005467">
    <property type="entry name" value="His_kinase_dom"/>
</dbReference>
<dbReference type="Pfam" id="PF07730">
    <property type="entry name" value="HisKA_3"/>
    <property type="match status" value="1"/>
</dbReference>
<dbReference type="InterPro" id="IPR008595">
    <property type="entry name" value="DegS"/>
</dbReference>
<keyword evidence="3" id="KW-0808">Transferase</keyword>
<dbReference type="GO" id="GO:0016020">
    <property type="term" value="C:membrane"/>
    <property type="evidence" value="ECO:0007669"/>
    <property type="project" value="InterPro"/>
</dbReference>
<comment type="catalytic activity">
    <reaction evidence="1">
        <text>ATP + protein L-histidine = ADP + protein N-phospho-L-histidine.</text>
        <dbReference type="EC" id="2.7.13.3"/>
    </reaction>
</comment>
<name>A0A4S2DQS5_9CLOT</name>
<keyword evidence="4 8" id="KW-0418">Kinase</keyword>
<proteinExistence type="predicted"/>
<dbReference type="GO" id="GO:0046983">
    <property type="term" value="F:protein dimerization activity"/>
    <property type="evidence" value="ECO:0007669"/>
    <property type="project" value="InterPro"/>
</dbReference>
<dbReference type="Gene3D" id="1.20.5.1930">
    <property type="match status" value="1"/>
</dbReference>
<gene>
    <name evidence="8" type="ORF">E5347_03305</name>
</gene>
<feature type="coiled-coil region" evidence="6">
    <location>
        <begin position="40"/>
        <end position="67"/>
    </location>
</feature>
<evidence type="ECO:0000313" key="8">
    <source>
        <dbReference type="EMBL" id="TGY44575.1"/>
    </source>
</evidence>
<dbReference type="PANTHER" id="PTHR24421">
    <property type="entry name" value="NITRATE/NITRITE SENSOR PROTEIN NARX-RELATED"/>
    <property type="match status" value="1"/>
</dbReference>
<sequence>MVALKYSSDNIKEILGDVIEEINDGKSKIFNISDKMRDDLEVSKQELKIIKAKLSEVIDEVDKLEKVDKVMRIKLVEESKKTTNADQYHFKLVYEEALETRVRFITKQNEEKELILKRDALERTLRDYIKSIEEAESAVNQINIALGYLQGNFLDILKDEDENSNMINEIKILEAQEVERKRIAREIHDGPAQYLANAMMRIDFCKVVVQKDLNKGIKELDDLKMNVKMALKEVRGIIYDLRPLSLEERGLTDAINELINRIIQENNIEIHSFIEEYPREIDKVIQIAAYRIVQEILNNMKKHSKAKIVDLKVNYIDNYMCIFVKDDGVGFNIRETLARTKEKGNCYGLLGIYERVKSLGGRVDIKSLEGDGVTFKIKLPICRKVWINGKYN</sequence>
<evidence type="ECO:0000256" key="1">
    <source>
        <dbReference type="ARBA" id="ARBA00000085"/>
    </source>
</evidence>
<evidence type="ECO:0000256" key="6">
    <source>
        <dbReference type="SAM" id="Coils"/>
    </source>
</evidence>
<evidence type="ECO:0000259" key="7">
    <source>
        <dbReference type="PROSITE" id="PS50109"/>
    </source>
</evidence>
<dbReference type="Pfam" id="PF05384">
    <property type="entry name" value="DegS"/>
    <property type="match status" value="1"/>
</dbReference>
<dbReference type="SMART" id="SM00387">
    <property type="entry name" value="HATPase_c"/>
    <property type="match status" value="1"/>
</dbReference>
<dbReference type="InterPro" id="IPR011712">
    <property type="entry name" value="Sig_transdc_His_kin_sub3_dim/P"/>
</dbReference>
<dbReference type="AlphaFoldDB" id="A0A4S2DQS5"/>
<dbReference type="EMBL" id="SRYR01000001">
    <property type="protein sequence ID" value="TGY44575.1"/>
    <property type="molecule type" value="Genomic_DNA"/>
</dbReference>
<dbReference type="InterPro" id="IPR003594">
    <property type="entry name" value="HATPase_dom"/>
</dbReference>
<organism evidence="8 9">
    <name type="scientific">Clostridium sartagoforme</name>
    <dbReference type="NCBI Taxonomy" id="84031"/>
    <lineage>
        <taxon>Bacteria</taxon>
        <taxon>Bacillati</taxon>
        <taxon>Bacillota</taxon>
        <taxon>Clostridia</taxon>
        <taxon>Eubacteriales</taxon>
        <taxon>Clostridiaceae</taxon>
        <taxon>Clostridium</taxon>
    </lineage>
</organism>
<feature type="domain" description="Histidine kinase" evidence="7">
    <location>
        <begin position="182"/>
        <end position="383"/>
    </location>
</feature>
<reference evidence="8 9" key="1">
    <citation type="submission" date="2019-04" db="EMBL/GenBank/DDBJ databases">
        <title>Microbes associate with the intestines of laboratory mice.</title>
        <authorList>
            <person name="Navarre W."/>
            <person name="Wong E."/>
            <person name="Huang K."/>
            <person name="Tropini C."/>
            <person name="Ng K."/>
            <person name="Yu B."/>
        </authorList>
    </citation>
    <scope>NUCLEOTIDE SEQUENCE [LARGE SCALE GENOMIC DNA]</scope>
    <source>
        <strain evidence="8 9">NM50_B9-20</strain>
    </source>
</reference>
<dbReference type="Pfam" id="PF02518">
    <property type="entry name" value="HATPase_c"/>
    <property type="match status" value="1"/>
</dbReference>
<evidence type="ECO:0000313" key="9">
    <source>
        <dbReference type="Proteomes" id="UP000306888"/>
    </source>
</evidence>
<dbReference type="InterPro" id="IPR050482">
    <property type="entry name" value="Sensor_HK_TwoCompSys"/>
</dbReference>
<keyword evidence="6" id="KW-0175">Coiled coil</keyword>
<evidence type="ECO:0000256" key="4">
    <source>
        <dbReference type="ARBA" id="ARBA00022777"/>
    </source>
</evidence>
<evidence type="ECO:0000256" key="2">
    <source>
        <dbReference type="ARBA" id="ARBA00012438"/>
    </source>
</evidence>
<dbReference type="CDD" id="cd16917">
    <property type="entry name" value="HATPase_UhpB-NarQ-NarX-like"/>
    <property type="match status" value="1"/>
</dbReference>
<dbReference type="PROSITE" id="PS50109">
    <property type="entry name" value="HIS_KIN"/>
    <property type="match status" value="1"/>
</dbReference>
<comment type="caution">
    <text evidence="8">The sequence shown here is derived from an EMBL/GenBank/DDBJ whole genome shotgun (WGS) entry which is preliminary data.</text>
</comment>
<evidence type="ECO:0000256" key="3">
    <source>
        <dbReference type="ARBA" id="ARBA00022679"/>
    </source>
</evidence>
<dbReference type="PANTHER" id="PTHR24421:SF55">
    <property type="entry name" value="SENSOR HISTIDINE KINASE YDFH"/>
    <property type="match status" value="1"/>
</dbReference>
<dbReference type="Gene3D" id="3.30.565.10">
    <property type="entry name" value="Histidine kinase-like ATPase, C-terminal domain"/>
    <property type="match status" value="1"/>
</dbReference>
<dbReference type="SUPFAM" id="SSF55874">
    <property type="entry name" value="ATPase domain of HSP90 chaperone/DNA topoisomerase II/histidine kinase"/>
    <property type="match status" value="1"/>
</dbReference>